<gene>
    <name evidence="2" type="ORF">AVDCRST_MAG77-4850</name>
</gene>
<evidence type="ECO:0000256" key="1">
    <source>
        <dbReference type="SAM" id="Phobius"/>
    </source>
</evidence>
<keyword evidence="1" id="KW-1133">Transmembrane helix</keyword>
<sequence length="76" mass="8166">MSRMVKALPRPGASGTFAGMGGNQFFLMGMLVGSACGLVLGSALGFELRPENLRTLRKLVRRLTGDDGHPHYESMV</sequence>
<keyword evidence="1" id="KW-0812">Transmembrane</keyword>
<name>A0A6J4K1A8_9CHLR</name>
<keyword evidence="1" id="KW-0472">Membrane</keyword>
<proteinExistence type="predicted"/>
<feature type="transmembrane region" description="Helical" evidence="1">
    <location>
        <begin position="25"/>
        <end position="48"/>
    </location>
</feature>
<accession>A0A6J4K1A8</accession>
<evidence type="ECO:0000313" key="2">
    <source>
        <dbReference type="EMBL" id="CAA9292437.1"/>
    </source>
</evidence>
<dbReference type="AlphaFoldDB" id="A0A6J4K1A8"/>
<dbReference type="EMBL" id="CADCTC010000254">
    <property type="protein sequence ID" value="CAA9292437.1"/>
    <property type="molecule type" value="Genomic_DNA"/>
</dbReference>
<protein>
    <submittedName>
        <fullName evidence="2">Uncharacterized protein</fullName>
    </submittedName>
</protein>
<organism evidence="2">
    <name type="scientific">uncultured Chloroflexota bacterium</name>
    <dbReference type="NCBI Taxonomy" id="166587"/>
    <lineage>
        <taxon>Bacteria</taxon>
        <taxon>Bacillati</taxon>
        <taxon>Chloroflexota</taxon>
        <taxon>environmental samples</taxon>
    </lineage>
</organism>
<reference evidence="2" key="1">
    <citation type="submission" date="2020-02" db="EMBL/GenBank/DDBJ databases">
        <authorList>
            <person name="Meier V. D."/>
        </authorList>
    </citation>
    <scope>NUCLEOTIDE SEQUENCE</scope>
    <source>
        <strain evidence="2">AVDCRST_MAG77</strain>
    </source>
</reference>